<feature type="binding site" evidence="5">
    <location>
        <position position="125"/>
    </location>
    <ligand>
        <name>NAD(+)</name>
        <dbReference type="ChEBI" id="CHEBI:57540"/>
    </ligand>
</feature>
<keyword evidence="8" id="KW-1185">Reference proteome</keyword>
<keyword evidence="3" id="KW-0560">Oxidoreductase</keyword>
<dbReference type="RefSeq" id="WP_269926628.1">
    <property type="nucleotide sequence ID" value="NZ_JAMKBJ010000008.1"/>
</dbReference>
<comment type="similarity">
    <text evidence="1">Belongs to the iron-containing alcohol dehydrogenase family.</text>
</comment>
<evidence type="ECO:0000256" key="3">
    <source>
        <dbReference type="ARBA" id="ARBA00023002"/>
    </source>
</evidence>
<evidence type="ECO:0000259" key="6">
    <source>
        <dbReference type="Pfam" id="PF00465"/>
    </source>
</evidence>
<evidence type="ECO:0000313" key="7">
    <source>
        <dbReference type="EMBL" id="MCZ8537535.1"/>
    </source>
</evidence>
<evidence type="ECO:0000256" key="1">
    <source>
        <dbReference type="ARBA" id="ARBA00007358"/>
    </source>
</evidence>
<proteinExistence type="inferred from homology"/>
<dbReference type="EMBL" id="JAMKBJ010000008">
    <property type="protein sequence ID" value="MCZ8537535.1"/>
    <property type="molecule type" value="Genomic_DNA"/>
</dbReference>
<dbReference type="PIRSF" id="PIRSF000112">
    <property type="entry name" value="Glycerol_dehydrogenase"/>
    <property type="match status" value="1"/>
</dbReference>
<accession>A0A9X3LHN4</accession>
<evidence type="ECO:0000256" key="4">
    <source>
        <dbReference type="PIRSR" id="PIRSR000112-1"/>
    </source>
</evidence>
<dbReference type="Pfam" id="PF00465">
    <property type="entry name" value="Fe-ADH"/>
    <property type="match status" value="1"/>
</dbReference>
<gene>
    <name evidence="7" type="ORF">M9R32_10115</name>
</gene>
<evidence type="ECO:0000256" key="5">
    <source>
        <dbReference type="PIRSR" id="PIRSR000112-3"/>
    </source>
</evidence>
<dbReference type="SUPFAM" id="SSF56796">
    <property type="entry name" value="Dehydroquinate synthase-like"/>
    <property type="match status" value="1"/>
</dbReference>
<comment type="caution">
    <text evidence="7">The sequence shown here is derived from an EMBL/GenBank/DDBJ whole genome shotgun (WGS) entry which is preliminary data.</text>
</comment>
<dbReference type="PROSITE" id="PS00913">
    <property type="entry name" value="ADH_IRON_1"/>
    <property type="match status" value="1"/>
</dbReference>
<name>A0A9X3LHN4_9BACL</name>
<dbReference type="InterPro" id="IPR018211">
    <property type="entry name" value="ADH_Fe_CS"/>
</dbReference>
<dbReference type="PANTHER" id="PTHR43616:SF3">
    <property type="entry name" value="HYDROXYCARBOXYLATE DEHYDROGENASE A"/>
    <property type="match status" value="1"/>
</dbReference>
<dbReference type="AlphaFoldDB" id="A0A9X3LHN4"/>
<dbReference type="Proteomes" id="UP001152173">
    <property type="component" value="Unassembled WGS sequence"/>
</dbReference>
<keyword evidence="2 4" id="KW-0479">Metal-binding</keyword>
<dbReference type="CDD" id="cd08172">
    <property type="entry name" value="GlyDH-like"/>
    <property type="match status" value="1"/>
</dbReference>
<feature type="binding site" evidence="4">
    <location>
        <position position="272"/>
    </location>
    <ligand>
        <name>glycerol</name>
        <dbReference type="ChEBI" id="CHEBI:17754"/>
    </ligand>
</feature>
<comment type="cofactor">
    <cofactor evidence="4">
        <name>Zn(2+)</name>
        <dbReference type="ChEBI" id="CHEBI:29105"/>
    </cofactor>
    <text evidence="4">Binds 1 zinc ion per subunit.</text>
</comment>
<feature type="binding site" evidence="5">
    <location>
        <begin position="116"/>
        <end position="119"/>
    </location>
    <ligand>
        <name>NAD(+)</name>
        <dbReference type="ChEBI" id="CHEBI:57540"/>
    </ligand>
</feature>
<protein>
    <submittedName>
        <fullName evidence="7">Iron-containing alcohol dehydrogenase family protein</fullName>
    </submittedName>
</protein>
<keyword evidence="5" id="KW-0520">NAD</keyword>
<feature type="binding site" evidence="5">
    <location>
        <begin position="94"/>
        <end position="98"/>
    </location>
    <ligand>
        <name>NAD(+)</name>
        <dbReference type="ChEBI" id="CHEBI:57540"/>
    </ligand>
</feature>
<dbReference type="Gene3D" id="3.40.50.1970">
    <property type="match status" value="1"/>
</dbReference>
<dbReference type="InterPro" id="IPR001670">
    <property type="entry name" value="ADH_Fe/GldA"/>
</dbReference>
<feature type="binding site" evidence="5">
    <location>
        <position position="127"/>
    </location>
    <ligand>
        <name>NAD(+)</name>
        <dbReference type="ChEBI" id="CHEBI:57540"/>
    </ligand>
</feature>
<dbReference type="InterPro" id="IPR016205">
    <property type="entry name" value="Glycerol_DH"/>
</dbReference>
<feature type="binding site" evidence="4">
    <location>
        <position position="255"/>
    </location>
    <ligand>
        <name>glycerol</name>
        <dbReference type="ChEBI" id="CHEBI:17754"/>
    </ligand>
</feature>
<sequence>MEDIIVRGAPAEYVCKSGVLDELEDKLQLRGIHQVLIVSGVKSWNAARYYFPNLKKIQVFHTFYEGECSVSEINRVCVLAQSHRVDAIIGVGGGKVLDVVKAAASASRTKSVLIPTLASNCAPWTPLSVIYSDEGVMTHYDVYPMSVDLLLVEPRILVEAPAPLLIAGIGDTLAKWYEADVQIRRLTHPPVALKVAHHTSRLCAEEMFNHAERAILDSKEARVSASFVKVVESIIMLGGMVGGFGDKFGRIAGAHSIHNGMTIAPESHEALHGSKVAYGILVQLLLEQKESEVERLLPFYHKLGLPTSLRDLNIADSWIDDIAVHATREEESIHNMRSEKITASEVAHVMRILESRSLIKK</sequence>
<dbReference type="PANTHER" id="PTHR43616">
    <property type="entry name" value="GLYCEROL DEHYDROGENASE"/>
    <property type="match status" value="1"/>
</dbReference>
<dbReference type="GO" id="GO:0016614">
    <property type="term" value="F:oxidoreductase activity, acting on CH-OH group of donors"/>
    <property type="evidence" value="ECO:0007669"/>
    <property type="project" value="InterPro"/>
</dbReference>
<dbReference type="Gene3D" id="1.20.1090.10">
    <property type="entry name" value="Dehydroquinate synthase-like - alpha domain"/>
    <property type="match status" value="1"/>
</dbReference>
<dbReference type="GO" id="GO:0046872">
    <property type="term" value="F:metal ion binding"/>
    <property type="evidence" value="ECO:0007669"/>
    <property type="project" value="UniProtKB-KW"/>
</dbReference>
<keyword evidence="4" id="KW-0862">Zinc</keyword>
<feature type="binding site" evidence="4">
    <location>
        <position position="171"/>
    </location>
    <ligand>
        <name>glycerol</name>
        <dbReference type="ChEBI" id="CHEBI:17754"/>
    </ligand>
</feature>
<evidence type="ECO:0000313" key="8">
    <source>
        <dbReference type="Proteomes" id="UP001152173"/>
    </source>
</evidence>
<feature type="domain" description="Alcohol dehydrogenase iron-type/glycerol dehydrogenase GldA" evidence="6">
    <location>
        <begin position="10"/>
        <end position="154"/>
    </location>
</feature>
<feature type="binding site" evidence="5">
    <location>
        <position position="131"/>
    </location>
    <ligand>
        <name>NAD(+)</name>
        <dbReference type="ChEBI" id="CHEBI:57540"/>
    </ligand>
</feature>
<organism evidence="7 8">
    <name type="scientific">Paenisporosarcina quisquiliarum</name>
    <dbReference type="NCBI Taxonomy" id="365346"/>
    <lineage>
        <taxon>Bacteria</taxon>
        <taxon>Bacillati</taxon>
        <taxon>Bacillota</taxon>
        <taxon>Bacilli</taxon>
        <taxon>Bacillales</taxon>
        <taxon>Caryophanaceae</taxon>
        <taxon>Paenisporosarcina</taxon>
    </lineage>
</organism>
<evidence type="ECO:0000256" key="2">
    <source>
        <dbReference type="ARBA" id="ARBA00022723"/>
    </source>
</evidence>
<reference evidence="7" key="1">
    <citation type="submission" date="2022-05" db="EMBL/GenBank/DDBJ databases">
        <authorList>
            <person name="Colautti A."/>
            <person name="Iacumin L."/>
        </authorList>
    </citation>
    <scope>NUCLEOTIDE SEQUENCE</scope>
    <source>
        <strain evidence="7">SK 55</strain>
    </source>
</reference>